<dbReference type="STRING" id="880073.Cabys_3631"/>
<accession>H1XPW8</accession>
<dbReference type="Proteomes" id="UP000183868">
    <property type="component" value="Chromosome"/>
</dbReference>
<dbReference type="PaxDb" id="880073-Calab_1473"/>
<proteinExistence type="predicted"/>
<evidence type="ECO:0000313" key="3">
    <source>
        <dbReference type="Proteomes" id="UP000004671"/>
    </source>
</evidence>
<reference evidence="2 3" key="1">
    <citation type="submission" date="2011-09" db="EMBL/GenBank/DDBJ databases">
        <title>The permanent draft genome of Caldithrix abyssi DSM 13497.</title>
        <authorList>
            <consortium name="US DOE Joint Genome Institute (JGI-PGF)"/>
            <person name="Lucas S."/>
            <person name="Han J."/>
            <person name="Lapidus A."/>
            <person name="Bruce D."/>
            <person name="Goodwin L."/>
            <person name="Pitluck S."/>
            <person name="Peters L."/>
            <person name="Kyrpides N."/>
            <person name="Mavromatis K."/>
            <person name="Ivanova N."/>
            <person name="Mikhailova N."/>
            <person name="Chertkov O."/>
            <person name="Detter J.C."/>
            <person name="Tapia R."/>
            <person name="Han C."/>
            <person name="Land M."/>
            <person name="Hauser L."/>
            <person name="Markowitz V."/>
            <person name="Cheng J.-F."/>
            <person name="Hugenholtz P."/>
            <person name="Woyke T."/>
            <person name="Wu D."/>
            <person name="Spring S."/>
            <person name="Brambilla E."/>
            <person name="Klenk H.-P."/>
            <person name="Eisen J.A."/>
        </authorList>
    </citation>
    <scope>NUCLEOTIDE SEQUENCE [LARGE SCALE GENOMIC DNA]</scope>
    <source>
        <strain evidence="2 3">DSM 13497</strain>
    </source>
</reference>
<keyword evidence="3" id="KW-1185">Reference proteome</keyword>
<dbReference type="RefSeq" id="WP_006928190.1">
    <property type="nucleotide sequence ID" value="NZ_CM001402.1"/>
</dbReference>
<protein>
    <submittedName>
        <fullName evidence="2">Uncharacterized protein</fullName>
    </submittedName>
</protein>
<dbReference type="KEGG" id="caby:Cabys_3631"/>
<dbReference type="EMBL" id="CM001402">
    <property type="protein sequence ID" value="EHO41094.1"/>
    <property type="molecule type" value="Genomic_DNA"/>
</dbReference>
<dbReference type="Proteomes" id="UP000004671">
    <property type="component" value="Chromosome"/>
</dbReference>
<dbReference type="EMBL" id="CP018099">
    <property type="protein sequence ID" value="APF20377.1"/>
    <property type="molecule type" value="Genomic_DNA"/>
</dbReference>
<evidence type="ECO:0000313" key="1">
    <source>
        <dbReference type="EMBL" id="APF20377.1"/>
    </source>
</evidence>
<dbReference type="AlphaFoldDB" id="H1XPW8"/>
<dbReference type="HOGENOM" id="CLU_2768029_0_0_0"/>
<evidence type="ECO:0000313" key="2">
    <source>
        <dbReference type="EMBL" id="EHO41094.1"/>
    </source>
</evidence>
<sequence length="69" mass="8073">MSKILHRDRRHDLEIVKENGASSGRLILKHHGVTFLDVSLESEEVQVLKELYNKIVDNHNTLENYFKSK</sequence>
<organism evidence="2 3">
    <name type="scientific">Caldithrix abyssi DSM 13497</name>
    <dbReference type="NCBI Taxonomy" id="880073"/>
    <lineage>
        <taxon>Bacteria</taxon>
        <taxon>Pseudomonadati</taxon>
        <taxon>Calditrichota</taxon>
        <taxon>Calditrichia</taxon>
        <taxon>Calditrichales</taxon>
        <taxon>Calditrichaceae</taxon>
        <taxon>Caldithrix</taxon>
    </lineage>
</organism>
<gene>
    <name evidence="1" type="ORF">Cabys_3631</name>
    <name evidence="2" type="ORF">Calab_1473</name>
</gene>
<name>H1XPW8_CALAY</name>
<evidence type="ECO:0000313" key="4">
    <source>
        <dbReference type="Proteomes" id="UP000183868"/>
    </source>
</evidence>
<reference evidence="1 4" key="2">
    <citation type="submission" date="2016-11" db="EMBL/GenBank/DDBJ databases">
        <title>Genomic analysis of Caldithrix abyssi and proposal of a novel bacterial phylum Caldithrichaeota.</title>
        <authorList>
            <person name="Kublanov I."/>
            <person name="Sigalova O."/>
            <person name="Gavrilov S."/>
            <person name="Lebedinsky A."/>
            <person name="Ivanova N."/>
            <person name="Daum C."/>
            <person name="Reddy T."/>
            <person name="Klenk H.P."/>
            <person name="Goker M."/>
            <person name="Reva O."/>
            <person name="Miroshnichenko M."/>
            <person name="Kyprides N."/>
            <person name="Woyke T."/>
            <person name="Gelfand M."/>
        </authorList>
    </citation>
    <scope>NUCLEOTIDE SEQUENCE [LARGE SCALE GENOMIC DNA]</scope>
    <source>
        <strain evidence="1 4">LF13</strain>
    </source>
</reference>